<dbReference type="PANTHER" id="PTHR38049:SF2">
    <property type="entry name" value="RICIN B LECTIN DOMAIN-CONTAINING PROTEIN"/>
    <property type="match status" value="1"/>
</dbReference>
<gene>
    <name evidence="2" type="ORF">IAS62_004261</name>
</gene>
<dbReference type="PANTHER" id="PTHR38049">
    <property type="entry name" value="RICIN B LECTIN DOMAIN-CONTAINING PROTEIN"/>
    <property type="match status" value="1"/>
</dbReference>
<evidence type="ECO:0000313" key="3">
    <source>
        <dbReference type="Proteomes" id="UP001432216"/>
    </source>
</evidence>
<keyword evidence="3" id="KW-1185">Reference proteome</keyword>
<feature type="signal peptide" evidence="1">
    <location>
        <begin position="1"/>
        <end position="21"/>
    </location>
</feature>
<dbReference type="EMBL" id="CP143812">
    <property type="protein sequence ID" value="WVO22918.1"/>
    <property type="molecule type" value="Genomic_DNA"/>
</dbReference>
<keyword evidence="1" id="KW-0732">Signal</keyword>
<evidence type="ECO:0000256" key="1">
    <source>
        <dbReference type="SAM" id="SignalP"/>
    </source>
</evidence>
<accession>A0ABZ2AWJ0</accession>
<organism evidence="2 3">
    <name type="scientific">Cryptococcus decagattii</name>
    <dbReference type="NCBI Taxonomy" id="1859122"/>
    <lineage>
        <taxon>Eukaryota</taxon>
        <taxon>Fungi</taxon>
        <taxon>Dikarya</taxon>
        <taxon>Basidiomycota</taxon>
        <taxon>Agaricomycotina</taxon>
        <taxon>Tremellomycetes</taxon>
        <taxon>Tremellales</taxon>
        <taxon>Cryptococcaceae</taxon>
        <taxon>Cryptococcus</taxon>
        <taxon>Cryptococcus gattii species complex</taxon>
    </lineage>
</organism>
<sequence length="242" mass="27048">MVFGLLTAIAACPAIIGTTEAIQQGQKANAREQHRGRKTNLTIKLPGAHSYKPKFEGCMVVLHDKKLYVDHANCESLAYSHPFQGYYLPHPQNQSRWKGAGWKGEGMVTTINEDNMLNWVYVDANTYELKHGVRAEAQDHLTGPWDCTQIDRRVTFEGWEGFVLVQEDEEKDLWALYFDKDDDGLAGEGKIGDVEANGGKRRRMLEVQLREDTGVTGEDEGAAGMILKRPCTYTFAGQGVVL</sequence>
<dbReference type="Proteomes" id="UP001432216">
    <property type="component" value="Chromosome 7"/>
</dbReference>
<dbReference type="RefSeq" id="XP_064722157.1">
    <property type="nucleotide sequence ID" value="XM_064866085.1"/>
</dbReference>
<proteinExistence type="predicted"/>
<protein>
    <submittedName>
        <fullName evidence="2">Uncharacterized protein</fullName>
    </submittedName>
</protein>
<dbReference type="GeneID" id="89991033"/>
<name>A0ABZ2AWJ0_9TREE</name>
<feature type="chain" id="PRO_5047117618" evidence="1">
    <location>
        <begin position="22"/>
        <end position="242"/>
    </location>
</feature>
<evidence type="ECO:0000313" key="2">
    <source>
        <dbReference type="EMBL" id="WVO22918.1"/>
    </source>
</evidence>
<reference evidence="2 3" key="1">
    <citation type="submission" date="2024-01" db="EMBL/GenBank/DDBJ databases">
        <title>Comparative genomics of Cryptococcus and Kwoniella reveals pathogenesis evolution and contrasting modes of karyotype evolution via chromosome fusion or intercentromeric recombination.</title>
        <authorList>
            <person name="Coelho M.A."/>
            <person name="David-Palma M."/>
            <person name="Shea T."/>
            <person name="Bowers K."/>
            <person name="McGinley-Smith S."/>
            <person name="Mohammad A.W."/>
            <person name="Gnirke A."/>
            <person name="Yurkov A.M."/>
            <person name="Nowrousian M."/>
            <person name="Sun S."/>
            <person name="Cuomo C.A."/>
            <person name="Heitman J."/>
        </authorList>
    </citation>
    <scope>NUCLEOTIDE SEQUENCE [LARGE SCALE GENOMIC DNA]</scope>
    <source>
        <strain evidence="2 3">7685027</strain>
    </source>
</reference>